<dbReference type="Proteomes" id="UP001229244">
    <property type="component" value="Unassembled WGS sequence"/>
</dbReference>
<dbReference type="SUPFAM" id="SSF48576">
    <property type="entry name" value="Terpenoid synthases"/>
    <property type="match status" value="1"/>
</dbReference>
<dbReference type="PROSITE" id="PS00444">
    <property type="entry name" value="POLYPRENYL_SYNTHASE_2"/>
    <property type="match status" value="1"/>
</dbReference>
<evidence type="ECO:0000256" key="1">
    <source>
        <dbReference type="ARBA" id="ARBA00001946"/>
    </source>
</evidence>
<dbReference type="PANTHER" id="PTHR12001:SF69">
    <property type="entry name" value="ALL TRANS-POLYPRENYL-DIPHOSPHATE SYNTHASE PDSS1"/>
    <property type="match status" value="1"/>
</dbReference>
<protein>
    <submittedName>
        <fullName evidence="7">Octaprenyl-diphosphate synthase</fullName>
        <ecNumber evidence="7">2.5.1.90</ecNumber>
    </submittedName>
</protein>
<accession>A0AAE4AUH9</accession>
<dbReference type="EC" id="2.5.1.90" evidence="7"/>
<dbReference type="GO" id="GO:0106350">
    <property type="term" value="F:all-trans-octaprenyl-diphosphate synthase activity"/>
    <property type="evidence" value="ECO:0007669"/>
    <property type="project" value="UniProtKB-EC"/>
</dbReference>
<evidence type="ECO:0000256" key="2">
    <source>
        <dbReference type="ARBA" id="ARBA00006706"/>
    </source>
</evidence>
<organism evidence="7 8">
    <name type="scientific">Amorphus orientalis</name>
    <dbReference type="NCBI Taxonomy" id="649198"/>
    <lineage>
        <taxon>Bacteria</taxon>
        <taxon>Pseudomonadati</taxon>
        <taxon>Pseudomonadota</taxon>
        <taxon>Alphaproteobacteria</taxon>
        <taxon>Hyphomicrobiales</taxon>
        <taxon>Amorphaceae</taxon>
        <taxon>Amorphus</taxon>
    </lineage>
</organism>
<dbReference type="AlphaFoldDB" id="A0AAE4AUH9"/>
<evidence type="ECO:0000256" key="5">
    <source>
        <dbReference type="ARBA" id="ARBA00022842"/>
    </source>
</evidence>
<comment type="similarity">
    <text evidence="2 6">Belongs to the FPP/GGPP synthase family.</text>
</comment>
<dbReference type="EMBL" id="JAUSUL010000002">
    <property type="protein sequence ID" value="MDQ0315854.1"/>
    <property type="molecule type" value="Genomic_DNA"/>
</dbReference>
<dbReference type="InterPro" id="IPR033749">
    <property type="entry name" value="Polyprenyl_synt_CS"/>
</dbReference>
<dbReference type="Gene3D" id="1.10.600.10">
    <property type="entry name" value="Farnesyl Diphosphate Synthase"/>
    <property type="match status" value="1"/>
</dbReference>
<gene>
    <name evidence="7" type="ORF">J2S73_002311</name>
</gene>
<dbReference type="CDD" id="cd00685">
    <property type="entry name" value="Trans_IPPS_HT"/>
    <property type="match status" value="1"/>
</dbReference>
<dbReference type="InterPro" id="IPR008949">
    <property type="entry name" value="Isoprenoid_synthase_dom_sf"/>
</dbReference>
<proteinExistence type="inferred from homology"/>
<dbReference type="InterPro" id="IPR000092">
    <property type="entry name" value="Polyprenyl_synt"/>
</dbReference>
<keyword evidence="3 6" id="KW-0808">Transferase</keyword>
<dbReference type="SFLD" id="SFLDS00005">
    <property type="entry name" value="Isoprenoid_Synthase_Type_I"/>
    <property type="match status" value="1"/>
</dbReference>
<dbReference type="Pfam" id="PF00348">
    <property type="entry name" value="polyprenyl_synt"/>
    <property type="match status" value="1"/>
</dbReference>
<comment type="caution">
    <text evidence="7">The sequence shown here is derived from an EMBL/GenBank/DDBJ whole genome shotgun (WGS) entry which is preliminary data.</text>
</comment>
<dbReference type="PANTHER" id="PTHR12001">
    <property type="entry name" value="GERANYLGERANYL PYROPHOSPHATE SYNTHASE"/>
    <property type="match status" value="1"/>
</dbReference>
<comment type="cofactor">
    <cofactor evidence="1">
        <name>Mg(2+)</name>
        <dbReference type="ChEBI" id="CHEBI:18420"/>
    </cofactor>
</comment>
<name>A0AAE4AUH9_9HYPH</name>
<keyword evidence="5" id="KW-0460">Magnesium</keyword>
<evidence type="ECO:0000256" key="6">
    <source>
        <dbReference type="RuleBase" id="RU004466"/>
    </source>
</evidence>
<evidence type="ECO:0000313" key="8">
    <source>
        <dbReference type="Proteomes" id="UP001229244"/>
    </source>
</evidence>
<evidence type="ECO:0000313" key="7">
    <source>
        <dbReference type="EMBL" id="MDQ0315854.1"/>
    </source>
</evidence>
<keyword evidence="4" id="KW-0479">Metal-binding</keyword>
<keyword evidence="8" id="KW-1185">Reference proteome</keyword>
<dbReference type="GO" id="GO:0008299">
    <property type="term" value="P:isoprenoid biosynthetic process"/>
    <property type="evidence" value="ECO:0007669"/>
    <property type="project" value="InterPro"/>
</dbReference>
<sequence length="344" mass="36511">MAIGNTAESIGSKDADPATESGVERLIRTVGPDMERVNALIYAMAGSNVDLIPEIANHLVSSGGKRLRPMLTLASAHLFDATGDAHVKLAAAVEFMHTATLLHDDVVDDSAVRRGKPAARVIWGNQASVLVGDFLLGQAFKTMVEAGSLECLRILSTASAVIAEGEVLQLSGAKSLAKGEDHYMAVIEAKTAALFSAATEVGPVITGNSGAAQDAMRRYGLYLGLAFQLIDDVLDYGGNRDLLGKETGDDFREGKATLPVIYAYQRSDDADKAFWKRCIEDGEIRDEDLDAAIEKVRTTGAIDDTIAVARGFGKKATDALSDVPPSPLRDTLGDVVEFAIARAF</sequence>
<evidence type="ECO:0000256" key="3">
    <source>
        <dbReference type="ARBA" id="ARBA00022679"/>
    </source>
</evidence>
<evidence type="ECO:0000256" key="4">
    <source>
        <dbReference type="ARBA" id="ARBA00022723"/>
    </source>
</evidence>
<dbReference type="GO" id="GO:0046872">
    <property type="term" value="F:metal ion binding"/>
    <property type="evidence" value="ECO:0007669"/>
    <property type="project" value="UniProtKB-KW"/>
</dbReference>
<dbReference type="PROSITE" id="PS00723">
    <property type="entry name" value="POLYPRENYL_SYNTHASE_1"/>
    <property type="match status" value="1"/>
</dbReference>
<reference evidence="7" key="1">
    <citation type="submission" date="2023-07" db="EMBL/GenBank/DDBJ databases">
        <title>Genomic Encyclopedia of Type Strains, Phase IV (KMG-IV): sequencing the most valuable type-strain genomes for metagenomic binning, comparative biology and taxonomic classification.</title>
        <authorList>
            <person name="Goeker M."/>
        </authorList>
    </citation>
    <scope>NUCLEOTIDE SEQUENCE</scope>
    <source>
        <strain evidence="7">DSM 21202</strain>
    </source>
</reference>